<evidence type="ECO:0008006" key="4">
    <source>
        <dbReference type="Google" id="ProtNLM"/>
    </source>
</evidence>
<feature type="compositionally biased region" description="Low complexity" evidence="1">
    <location>
        <begin position="40"/>
        <end position="58"/>
    </location>
</feature>
<gene>
    <name evidence="2" type="ORF">GUY60_22950</name>
</gene>
<feature type="region of interest" description="Disordered" evidence="1">
    <location>
        <begin position="1"/>
        <end position="72"/>
    </location>
</feature>
<dbReference type="SUPFAM" id="SSF81995">
    <property type="entry name" value="beta-sandwich domain of Sec23/24"/>
    <property type="match status" value="1"/>
</dbReference>
<evidence type="ECO:0000313" key="3">
    <source>
        <dbReference type="Proteomes" id="UP000598297"/>
    </source>
</evidence>
<name>A0A964UZ70_9ACTN</name>
<evidence type="ECO:0000256" key="1">
    <source>
        <dbReference type="SAM" id="MobiDB-lite"/>
    </source>
</evidence>
<dbReference type="RefSeq" id="WP_161700823.1">
    <property type="nucleotide sequence ID" value="NZ_JAAAHS010000200.1"/>
</dbReference>
<dbReference type="OrthoDB" id="3854979at2"/>
<organism evidence="2 3">
    <name type="scientific">Streptomyces boluensis</name>
    <dbReference type="NCBI Taxonomy" id="1775135"/>
    <lineage>
        <taxon>Bacteria</taxon>
        <taxon>Bacillati</taxon>
        <taxon>Actinomycetota</taxon>
        <taxon>Actinomycetes</taxon>
        <taxon>Kitasatosporales</taxon>
        <taxon>Streptomycetaceae</taxon>
        <taxon>Streptomyces</taxon>
    </lineage>
</organism>
<protein>
    <recommendedName>
        <fullName evidence="4">DUF4333 domain-containing protein</fullName>
    </recommendedName>
</protein>
<proteinExistence type="predicted"/>
<reference evidence="2" key="1">
    <citation type="submission" date="2020-01" db="EMBL/GenBank/DDBJ databases">
        <title>Whole-genome analyses of novel actinobacteria.</title>
        <authorList>
            <person name="Sahin N."/>
        </authorList>
    </citation>
    <scope>NUCLEOTIDE SEQUENCE</scope>
    <source>
        <strain evidence="2">YC537</strain>
    </source>
</reference>
<keyword evidence="3" id="KW-1185">Reference proteome</keyword>
<sequence length="187" mass="19709">MSMPPPQGGHPNPYGQQGPPPQQYGYPQQQGQAPYPPQQPYGGPQQQHFQGPPQQQYQGPPPQPPRRGGGGVNQTVVKVVAVVLALIIAGVWKFATAGDTVEDAKNAAKNDTSATGADVGECVQRLGTDEEPDIRVVGCSDKNAEFKVADEGITAAGLTCKAGDSKFTITYTRGRSDVALCLTPLNK</sequence>
<dbReference type="Proteomes" id="UP000598297">
    <property type="component" value="Unassembled WGS sequence"/>
</dbReference>
<dbReference type="AlphaFoldDB" id="A0A964UZ70"/>
<comment type="caution">
    <text evidence="2">The sequence shown here is derived from an EMBL/GenBank/DDBJ whole genome shotgun (WGS) entry which is preliminary data.</text>
</comment>
<feature type="compositionally biased region" description="Low complexity" evidence="1">
    <location>
        <begin position="9"/>
        <end position="33"/>
    </location>
</feature>
<evidence type="ECO:0000313" key="2">
    <source>
        <dbReference type="EMBL" id="NBE54225.1"/>
    </source>
</evidence>
<accession>A0A964UZ70</accession>
<dbReference type="EMBL" id="JAAAHS010000200">
    <property type="protein sequence ID" value="NBE54225.1"/>
    <property type="molecule type" value="Genomic_DNA"/>
</dbReference>